<evidence type="ECO:0000313" key="1">
    <source>
        <dbReference type="EMBL" id="KEO73983.1"/>
    </source>
</evidence>
<accession>A0A074L287</accession>
<comment type="caution">
    <text evidence="1">The sequence shown here is derived from an EMBL/GenBank/DDBJ whole genome shotgun (WGS) entry which is preliminary data.</text>
</comment>
<gene>
    <name evidence="1" type="ORF">EL17_07465</name>
</gene>
<organism evidence="1 2">
    <name type="scientific">Anditalea andensis</name>
    <dbReference type="NCBI Taxonomy" id="1048983"/>
    <lineage>
        <taxon>Bacteria</taxon>
        <taxon>Pseudomonadati</taxon>
        <taxon>Bacteroidota</taxon>
        <taxon>Cytophagia</taxon>
        <taxon>Cytophagales</taxon>
        <taxon>Cytophagaceae</taxon>
        <taxon>Anditalea</taxon>
    </lineage>
</organism>
<reference evidence="1 2" key="1">
    <citation type="submission" date="2014-04" db="EMBL/GenBank/DDBJ databases">
        <title>Characterization and application of a salt tolerant electro-active bacterium.</title>
        <authorList>
            <person name="Yang L."/>
            <person name="Wei S."/>
            <person name="Tay Q.X.M."/>
        </authorList>
    </citation>
    <scope>NUCLEOTIDE SEQUENCE [LARGE SCALE GENOMIC DNA]</scope>
    <source>
        <strain evidence="1 2">LY1</strain>
    </source>
</reference>
<proteinExistence type="predicted"/>
<dbReference type="OrthoDB" id="9793669at2"/>
<name>A0A074L287_9BACT</name>
<evidence type="ECO:0000313" key="2">
    <source>
        <dbReference type="Proteomes" id="UP000027821"/>
    </source>
</evidence>
<dbReference type="AlphaFoldDB" id="A0A074L287"/>
<dbReference type="RefSeq" id="WP_035072671.1">
    <property type="nucleotide sequence ID" value="NZ_JMIH01000016.1"/>
</dbReference>
<dbReference type="eggNOG" id="ENOG502ZBNJ">
    <property type="taxonomic scope" value="Bacteria"/>
</dbReference>
<dbReference type="EMBL" id="JMIH01000016">
    <property type="protein sequence ID" value="KEO73983.1"/>
    <property type="molecule type" value="Genomic_DNA"/>
</dbReference>
<protein>
    <submittedName>
        <fullName evidence="1">Uncharacterized protein</fullName>
    </submittedName>
</protein>
<keyword evidence="2" id="KW-1185">Reference proteome</keyword>
<dbReference type="Proteomes" id="UP000027821">
    <property type="component" value="Unassembled WGS sequence"/>
</dbReference>
<sequence>MKTYIIVMLTLLMVHEGNAQNKIPSRDVQIKIAKMAAPQQFKDGATVYGYSEKGEWTLLKEGNNDMICISDDPQSAGLNVSCYHKDLDTFMERGRELKKEGKTFREIFDIREEEAKSGKLKMPKDGVTLFVYAADEDDFNPATGEVINGQFRYVVYIPYATVESTGLPLSPEAPGMPWIMDPETHRAHIMITPPKNSNSN</sequence>
<dbReference type="STRING" id="1048983.EL17_07465"/>